<organism evidence="2 3">
    <name type="scientific">Oceanospirillum multiglobuliferum</name>
    <dbReference type="NCBI Taxonomy" id="64969"/>
    <lineage>
        <taxon>Bacteria</taxon>
        <taxon>Pseudomonadati</taxon>
        <taxon>Pseudomonadota</taxon>
        <taxon>Gammaproteobacteria</taxon>
        <taxon>Oceanospirillales</taxon>
        <taxon>Oceanospirillaceae</taxon>
        <taxon>Oceanospirillum</taxon>
    </lineage>
</organism>
<evidence type="ECO:0000259" key="1">
    <source>
        <dbReference type="Pfam" id="PF13679"/>
    </source>
</evidence>
<dbReference type="InterPro" id="IPR025714">
    <property type="entry name" value="Methyltranfer_dom"/>
</dbReference>
<dbReference type="SUPFAM" id="SSF53335">
    <property type="entry name" value="S-adenosyl-L-methionine-dependent methyltransferases"/>
    <property type="match status" value="1"/>
</dbReference>
<proteinExistence type="predicted"/>
<evidence type="ECO:0000313" key="3">
    <source>
        <dbReference type="Proteomes" id="UP000191418"/>
    </source>
</evidence>
<reference evidence="2 3" key="1">
    <citation type="submission" date="2017-01" db="EMBL/GenBank/DDBJ databases">
        <title>Genome Sequencing of a Marine Spirillum, Oceanospirillum multiglobuliferum ATCC 33336, from Japan.</title>
        <authorList>
            <person name="Carney J.G."/>
            <person name="Trachtenberg A.M."/>
            <person name="Rheaume B.A."/>
            <person name="Linnane J.D."/>
            <person name="Pitts N.L."/>
            <person name="Mykles D.L."/>
            <person name="Maclea K.S."/>
        </authorList>
    </citation>
    <scope>NUCLEOTIDE SEQUENCE [LARGE SCALE GENOMIC DNA]</scope>
    <source>
        <strain evidence="2 3">ATCC 33336</strain>
    </source>
</reference>
<sequence length="399" mass="46027">MSVLLDRFQQIDDLLWQYQHYWQLQPFHHRHIGWKIQHPELTEALLALGDDALQAFYQQPITQLAEWLSPWLPDAPNLVSLTELTVQPLLAQTENSEEKRLSQGIPGRKWQQIQQFAQQVPKTDTLLEWCAGKGHLGRLLAFQGKGKVQSLEWQAQLCEQGQQQADHWQLPQRLIHGDAFSDDAAHLLQHNQCAVALHACGDLHNTLIQHSVHSNIESLLISPCCYHLTQDEPYQALSKAAQHSALQLSKQDLKLPLQETVTGGNRISKLRDTELHWRMAFDELQRILLQSNQYMPLPTLPKKLLTGDFSEFTTWALHNRKINQVVDKAKLEQALQAGAIRVKQVRRMELVQHIFRRPLELWLVLDRALVLEEAGFHVELSTFCDKQLSPRNILIKARR</sequence>
<evidence type="ECO:0000313" key="2">
    <source>
        <dbReference type="EMBL" id="OPX55688.1"/>
    </source>
</evidence>
<gene>
    <name evidence="2" type="ORF">BTE48_07270</name>
</gene>
<protein>
    <recommendedName>
        <fullName evidence="1">Methyltransferase domain-containing protein</fullName>
    </recommendedName>
</protein>
<dbReference type="AlphaFoldDB" id="A0A1T4NS60"/>
<dbReference type="EMBL" id="MTSM01000007">
    <property type="protein sequence ID" value="OPX55688.1"/>
    <property type="molecule type" value="Genomic_DNA"/>
</dbReference>
<dbReference type="STRING" id="64969.SAMN02745127_01238"/>
<dbReference type="Pfam" id="PF13679">
    <property type="entry name" value="Methyltransf_32"/>
    <property type="match status" value="1"/>
</dbReference>
<comment type="caution">
    <text evidence="2">The sequence shown here is derived from an EMBL/GenBank/DDBJ whole genome shotgun (WGS) entry which is preliminary data.</text>
</comment>
<dbReference type="OrthoDB" id="5298194at2"/>
<dbReference type="Proteomes" id="UP000191418">
    <property type="component" value="Unassembled WGS sequence"/>
</dbReference>
<dbReference type="PANTHER" id="PTHR13369">
    <property type="match status" value="1"/>
</dbReference>
<keyword evidence="3" id="KW-1185">Reference proteome</keyword>
<accession>A0A1T4NS60</accession>
<name>A0A1T4NS60_9GAMM</name>
<dbReference type="RefSeq" id="WP_078744857.1">
    <property type="nucleotide sequence ID" value="NZ_FUXG01000006.1"/>
</dbReference>
<dbReference type="InterPro" id="IPR029063">
    <property type="entry name" value="SAM-dependent_MTases_sf"/>
</dbReference>
<feature type="domain" description="Methyltransferase" evidence="1">
    <location>
        <begin position="108"/>
        <end position="230"/>
    </location>
</feature>
<dbReference type="PANTHER" id="PTHR13369:SF0">
    <property type="entry name" value="GLUTATHIONE S-TRANSFERASE C-TERMINAL DOMAIN-CONTAINING PROTEIN"/>
    <property type="match status" value="1"/>
</dbReference>